<dbReference type="STRING" id="1193502.SHALO_0923"/>
<dbReference type="SUPFAM" id="SSF52821">
    <property type="entry name" value="Rhodanese/Cell cycle control phosphatase"/>
    <property type="match status" value="1"/>
</dbReference>
<dbReference type="CDD" id="cd00158">
    <property type="entry name" value="RHOD"/>
    <property type="match status" value="1"/>
</dbReference>
<evidence type="ECO:0000313" key="3">
    <source>
        <dbReference type="Proteomes" id="UP000094609"/>
    </source>
</evidence>
<dbReference type="InterPro" id="IPR036873">
    <property type="entry name" value="Rhodanese-like_dom_sf"/>
</dbReference>
<reference evidence="3" key="1">
    <citation type="submission" date="2016-08" db="EMBL/GenBank/DDBJ databases">
        <title>Complete genome sequence of the organohalide-respiring Epsilonproteobacterium Sulfurospirillum halorespirans.</title>
        <authorList>
            <person name="Goris T."/>
            <person name="Zimmermann J."/>
            <person name="Schenz B."/>
            <person name="Lemos M."/>
            <person name="Hackermueller J."/>
            <person name="Diekert G."/>
        </authorList>
    </citation>
    <scope>NUCLEOTIDE SEQUENCE [LARGE SCALE GENOMIC DNA]</scope>
    <source>
        <strain>DSM 13726</strain>
        <strain evidence="3">PCE-M2</strain>
    </source>
</reference>
<feature type="domain" description="Rhodanese" evidence="1">
    <location>
        <begin position="44"/>
        <end position="141"/>
    </location>
</feature>
<dbReference type="PROSITE" id="PS51257">
    <property type="entry name" value="PROKAR_LIPOPROTEIN"/>
    <property type="match status" value="1"/>
</dbReference>
<organism evidence="2 3">
    <name type="scientific">Sulfurospirillum halorespirans DSM 13726</name>
    <dbReference type="NCBI Taxonomy" id="1193502"/>
    <lineage>
        <taxon>Bacteria</taxon>
        <taxon>Pseudomonadati</taxon>
        <taxon>Campylobacterota</taxon>
        <taxon>Epsilonproteobacteria</taxon>
        <taxon>Campylobacterales</taxon>
        <taxon>Sulfurospirillaceae</taxon>
        <taxon>Sulfurospirillum</taxon>
    </lineage>
</organism>
<dbReference type="Pfam" id="PF00581">
    <property type="entry name" value="Rhodanese"/>
    <property type="match status" value="1"/>
</dbReference>
<evidence type="ECO:0000313" key="2">
    <source>
        <dbReference type="EMBL" id="AOO64704.1"/>
    </source>
</evidence>
<keyword evidence="3" id="KW-1185">Reference proteome</keyword>
<dbReference type="EMBL" id="CP017111">
    <property type="protein sequence ID" value="AOO64704.1"/>
    <property type="molecule type" value="Genomic_DNA"/>
</dbReference>
<dbReference type="KEGG" id="shal:SHALO_0923"/>
<name>A0A1D7TIK4_9BACT</name>
<sequence>MKLSSLLALSIAALLLIGCGGKVEPKAKYNYITAEETAKLMREDASKIVLIDIQEKKDFEEEHLKGALETYAYPVKTEDEKARLAALLPQIKPDQKVIIVCPRGGGGADRAYDFYLEKGLKKEQLLTLKDGQYGWPRDKIKDVLAVSK</sequence>
<dbReference type="PATRIC" id="fig|1193502.14.peg.930"/>
<dbReference type="PROSITE" id="PS50206">
    <property type="entry name" value="RHODANESE_3"/>
    <property type="match status" value="1"/>
</dbReference>
<dbReference type="Proteomes" id="UP000094609">
    <property type="component" value="Chromosome"/>
</dbReference>
<dbReference type="RefSeq" id="WP_069477564.1">
    <property type="nucleotide sequence ID" value="NZ_CP017111.1"/>
</dbReference>
<accession>A0A1D7TIK4</accession>
<protein>
    <recommendedName>
        <fullName evidence="1">Rhodanese domain-containing protein</fullName>
    </recommendedName>
</protein>
<gene>
    <name evidence="2" type="ORF">SHALO_0923</name>
</gene>
<dbReference type="Gene3D" id="3.40.250.10">
    <property type="entry name" value="Rhodanese-like domain"/>
    <property type="match status" value="1"/>
</dbReference>
<dbReference type="AlphaFoldDB" id="A0A1D7TIK4"/>
<dbReference type="SMART" id="SM00450">
    <property type="entry name" value="RHOD"/>
    <property type="match status" value="1"/>
</dbReference>
<proteinExistence type="predicted"/>
<evidence type="ECO:0000259" key="1">
    <source>
        <dbReference type="PROSITE" id="PS50206"/>
    </source>
</evidence>
<dbReference type="InterPro" id="IPR001763">
    <property type="entry name" value="Rhodanese-like_dom"/>
</dbReference>